<sequence>MKRVLRVCVWIMAVFLALAVANFGMTAINQARRNETYKELEIFADALAFVEAHYVDEVPPKDLIYGALAGLLGNLDPHSQFLTPEEYEDLMADTSGHFGGIGIEITLKDHLVTVITPIEGTPAWEAGLQPNDRIVKIDDTVLRDVTLNQAVKMLRGKPGTGVTLAVWREKEAKLLTFKITRATIEIRDIKETQLLEQGVAYIKLVEFSEETPRHFDRALADLKSKGMNALILDLRNNPGGLLDKAVEVTERFVPKGEVIVSIKGRDPSQDEVFTSRSGPLYKDMPLVVLVNEGSASGSEILAGCLQDQKRAIIVGSQTFGKGSVQTVLPLRDGSALKLTTSRYYTPLGASIHEKGVTPDVIVPEVSSAEMDAPEKETTLEEIFEGVEKKTDSTALAKLYQHDQALSRAVDIIKGIKVYQQMLKPAASAGPDAAGKKASHE</sequence>
<comment type="similarity">
    <text evidence="1 5">Belongs to the peptidase S41A family.</text>
</comment>
<dbReference type="InterPro" id="IPR041489">
    <property type="entry name" value="PDZ_6"/>
</dbReference>
<gene>
    <name evidence="7" type="ORF">BU251_05005</name>
</gene>
<reference evidence="7 8" key="1">
    <citation type="submission" date="2017-01" db="EMBL/GenBank/DDBJ databases">
        <title>First insights into the biology of 'candidatus Vampirococcus archaeovorus'.</title>
        <authorList>
            <person name="Kizina J."/>
            <person name="Jordan S."/>
            <person name="Stueber K."/>
            <person name="Reinhardt R."/>
            <person name="Harder J."/>
        </authorList>
    </citation>
    <scope>NUCLEOTIDE SEQUENCE [LARGE SCALE GENOMIC DNA]</scope>
    <source>
        <strain evidence="7 8">LiM</strain>
    </source>
</reference>
<dbReference type="InterPro" id="IPR001478">
    <property type="entry name" value="PDZ"/>
</dbReference>
<dbReference type="SMART" id="SM00228">
    <property type="entry name" value="PDZ"/>
    <property type="match status" value="1"/>
</dbReference>
<keyword evidence="4 5" id="KW-0720">Serine protease</keyword>
<dbReference type="FunFam" id="3.90.226.10:FF:000029">
    <property type="entry name" value="Peptidase, S41 family"/>
    <property type="match status" value="1"/>
</dbReference>
<evidence type="ECO:0000256" key="5">
    <source>
        <dbReference type="RuleBase" id="RU004404"/>
    </source>
</evidence>
<proteinExistence type="inferred from homology"/>
<dbReference type="PANTHER" id="PTHR32060">
    <property type="entry name" value="TAIL-SPECIFIC PROTEASE"/>
    <property type="match status" value="1"/>
</dbReference>
<dbReference type="NCBIfam" id="TIGR00225">
    <property type="entry name" value="prc"/>
    <property type="match status" value="1"/>
</dbReference>
<evidence type="ECO:0000256" key="1">
    <source>
        <dbReference type="ARBA" id="ARBA00009179"/>
    </source>
</evidence>
<dbReference type="GO" id="GO:0030288">
    <property type="term" value="C:outer membrane-bounded periplasmic space"/>
    <property type="evidence" value="ECO:0007669"/>
    <property type="project" value="TreeGrafter"/>
</dbReference>
<dbReference type="CDD" id="cd07560">
    <property type="entry name" value="Peptidase_S41_CPP"/>
    <property type="match status" value="1"/>
</dbReference>
<keyword evidence="8" id="KW-1185">Reference proteome</keyword>
<dbReference type="KEGG" id="vai:BU251_05005"/>
<organism evidence="7 8">
    <name type="scientific">Velamenicoccus archaeovorus</name>
    <dbReference type="NCBI Taxonomy" id="1930593"/>
    <lineage>
        <taxon>Bacteria</taxon>
        <taxon>Pseudomonadati</taxon>
        <taxon>Candidatus Omnitrophota</taxon>
        <taxon>Candidatus Velamenicoccus</taxon>
    </lineage>
</organism>
<dbReference type="CDD" id="cd06782">
    <property type="entry name" value="cpPDZ_CPP-like"/>
    <property type="match status" value="1"/>
</dbReference>
<dbReference type="SMART" id="SM00245">
    <property type="entry name" value="TSPc"/>
    <property type="match status" value="1"/>
</dbReference>
<evidence type="ECO:0000256" key="3">
    <source>
        <dbReference type="ARBA" id="ARBA00022801"/>
    </source>
</evidence>
<dbReference type="FunFam" id="2.30.42.10:FF:000063">
    <property type="entry name" value="Peptidase, S41 family"/>
    <property type="match status" value="1"/>
</dbReference>
<protein>
    <submittedName>
        <fullName evidence="7">Carboxyl-terminal protease</fullName>
    </submittedName>
</protein>
<keyword evidence="2 5" id="KW-0645">Protease</keyword>
<dbReference type="EMBL" id="CP019384">
    <property type="protein sequence ID" value="QAT17132.1"/>
    <property type="molecule type" value="Genomic_DNA"/>
</dbReference>
<dbReference type="GO" id="GO:0008236">
    <property type="term" value="F:serine-type peptidase activity"/>
    <property type="evidence" value="ECO:0007669"/>
    <property type="project" value="UniProtKB-KW"/>
</dbReference>
<evidence type="ECO:0000256" key="4">
    <source>
        <dbReference type="ARBA" id="ARBA00022825"/>
    </source>
</evidence>
<dbReference type="Gene3D" id="3.90.226.10">
    <property type="entry name" value="2-enoyl-CoA Hydratase, Chain A, domain 1"/>
    <property type="match status" value="1"/>
</dbReference>
<dbReference type="Gene3D" id="2.30.42.10">
    <property type="match status" value="1"/>
</dbReference>
<dbReference type="RefSeq" id="WP_128699794.1">
    <property type="nucleotide sequence ID" value="NZ_CP019384.1"/>
</dbReference>
<dbReference type="GO" id="GO:0006508">
    <property type="term" value="P:proteolysis"/>
    <property type="evidence" value="ECO:0007669"/>
    <property type="project" value="UniProtKB-KW"/>
</dbReference>
<evidence type="ECO:0000313" key="8">
    <source>
        <dbReference type="Proteomes" id="UP000287243"/>
    </source>
</evidence>
<feature type="domain" description="PDZ" evidence="6">
    <location>
        <begin position="87"/>
        <end position="155"/>
    </location>
</feature>
<evidence type="ECO:0000256" key="2">
    <source>
        <dbReference type="ARBA" id="ARBA00022670"/>
    </source>
</evidence>
<dbReference type="SUPFAM" id="SSF52096">
    <property type="entry name" value="ClpP/crotonase"/>
    <property type="match status" value="1"/>
</dbReference>
<dbReference type="PROSITE" id="PS50106">
    <property type="entry name" value="PDZ"/>
    <property type="match status" value="1"/>
</dbReference>
<dbReference type="PANTHER" id="PTHR32060:SF30">
    <property type="entry name" value="CARBOXY-TERMINAL PROCESSING PROTEASE CTPA"/>
    <property type="match status" value="1"/>
</dbReference>
<dbReference type="InterPro" id="IPR004447">
    <property type="entry name" value="Peptidase_S41A"/>
</dbReference>
<dbReference type="Pfam" id="PF17820">
    <property type="entry name" value="PDZ_6"/>
    <property type="match status" value="1"/>
</dbReference>
<dbReference type="Gene3D" id="3.30.750.44">
    <property type="match status" value="1"/>
</dbReference>
<accession>A0A410P4T6</accession>
<dbReference type="GO" id="GO:0004175">
    <property type="term" value="F:endopeptidase activity"/>
    <property type="evidence" value="ECO:0007669"/>
    <property type="project" value="TreeGrafter"/>
</dbReference>
<dbReference type="SUPFAM" id="SSF50156">
    <property type="entry name" value="PDZ domain-like"/>
    <property type="match status" value="1"/>
</dbReference>
<dbReference type="AlphaFoldDB" id="A0A410P4T6"/>
<keyword evidence="3 5" id="KW-0378">Hydrolase</keyword>
<evidence type="ECO:0000313" key="7">
    <source>
        <dbReference type="EMBL" id="QAT17132.1"/>
    </source>
</evidence>
<evidence type="ECO:0000259" key="6">
    <source>
        <dbReference type="PROSITE" id="PS50106"/>
    </source>
</evidence>
<dbReference type="InterPro" id="IPR036034">
    <property type="entry name" value="PDZ_sf"/>
</dbReference>
<dbReference type="GO" id="GO:0007165">
    <property type="term" value="P:signal transduction"/>
    <property type="evidence" value="ECO:0007669"/>
    <property type="project" value="TreeGrafter"/>
</dbReference>
<dbReference type="Proteomes" id="UP000287243">
    <property type="component" value="Chromosome"/>
</dbReference>
<name>A0A410P4T6_VELA1</name>
<dbReference type="OrthoDB" id="9812068at2"/>
<dbReference type="Pfam" id="PF03572">
    <property type="entry name" value="Peptidase_S41"/>
    <property type="match status" value="1"/>
</dbReference>
<dbReference type="InterPro" id="IPR005151">
    <property type="entry name" value="Tail-specific_protease"/>
</dbReference>
<dbReference type="InterPro" id="IPR029045">
    <property type="entry name" value="ClpP/crotonase-like_dom_sf"/>
</dbReference>